<protein>
    <recommendedName>
        <fullName evidence="9">Ail/Lom family outer membrane beta-barrel protein</fullName>
    </recommendedName>
</protein>
<dbReference type="SUPFAM" id="SSF56925">
    <property type="entry name" value="OMPA-like"/>
    <property type="match status" value="1"/>
</dbReference>
<evidence type="ECO:0000256" key="1">
    <source>
        <dbReference type="ARBA" id="ARBA00004141"/>
    </source>
</evidence>
<dbReference type="Proteomes" id="UP000197157">
    <property type="component" value="Chromosome"/>
</dbReference>
<gene>
    <name evidence="7" type="ORF">LFZ25_10440</name>
</gene>
<evidence type="ECO:0000313" key="7">
    <source>
        <dbReference type="EMBL" id="ASG16343.1"/>
    </source>
</evidence>
<evidence type="ECO:0000256" key="6">
    <source>
        <dbReference type="SAM" id="SignalP"/>
    </source>
</evidence>
<keyword evidence="5" id="KW-0472">Membrane</keyword>
<dbReference type="EMBL" id="CP022117">
    <property type="protein sequence ID" value="ASG16343.1"/>
    <property type="molecule type" value="Genomic_DNA"/>
</dbReference>
<dbReference type="GO" id="GO:0016020">
    <property type="term" value="C:membrane"/>
    <property type="evidence" value="ECO:0007669"/>
    <property type="project" value="UniProtKB-SubCell"/>
</dbReference>
<feature type="signal peptide" evidence="6">
    <location>
        <begin position="1"/>
        <end position="22"/>
    </location>
</feature>
<reference evidence="7 8" key="1">
    <citation type="submission" date="2017-06" db="EMBL/GenBank/DDBJ databases">
        <title>Salmonella reference genomes for public health.</title>
        <authorList>
            <person name="Robertson J."/>
            <person name="Yoshida C."/>
            <person name="Gurnik S."/>
            <person name="Nash J."/>
        </authorList>
    </citation>
    <scope>NUCLEOTIDE SEQUENCE [LARGE SCALE GENOMIC DNA]</scope>
    <source>
        <strain evidence="7 8">S-1643</strain>
    </source>
</reference>
<sequence length="185" mass="20043">MKKEALVLILSAGIFAINTAQADTNSLTAGYSQGKMKDGGNIRGVNVKYHYQGDFPVGIITSLTYMYDNDRSSGTDEDTGETYHDKSNVKYGSLMVGPTYQVTDSFSLYALVGAAILKARDKENGTWEDGSPYTVSSSANEKALAWGAGVQMNPTKNFVIDVGYEGSRELLTQINGFNIGVGYRF</sequence>
<dbReference type="Gene3D" id="2.40.160.20">
    <property type="match status" value="1"/>
</dbReference>
<dbReference type="Pfam" id="PF06316">
    <property type="entry name" value="Ail_Lom"/>
    <property type="match status" value="1"/>
</dbReference>
<comment type="subcellular location">
    <subcellularLocation>
        <location evidence="1">Membrane</location>
        <topology evidence="1">Multi-pass membrane protein</topology>
    </subcellularLocation>
</comment>
<organism evidence="7 8">
    <name type="scientific">Salmonella enterica subsp. enterica serovar Macclesfield str. S-1643</name>
    <dbReference type="NCBI Taxonomy" id="1242107"/>
    <lineage>
        <taxon>Bacteria</taxon>
        <taxon>Pseudomonadati</taxon>
        <taxon>Pseudomonadota</taxon>
        <taxon>Gammaproteobacteria</taxon>
        <taxon>Enterobacterales</taxon>
        <taxon>Enterobacteriaceae</taxon>
        <taxon>Salmonella</taxon>
    </lineage>
</organism>
<dbReference type="InterPro" id="IPR011250">
    <property type="entry name" value="OMP/PagP_B-barrel"/>
</dbReference>
<evidence type="ECO:0000256" key="4">
    <source>
        <dbReference type="ARBA" id="ARBA00022729"/>
    </source>
</evidence>
<accession>A0A2C9NYN1</accession>
<evidence type="ECO:0000256" key="3">
    <source>
        <dbReference type="ARBA" id="ARBA00022692"/>
    </source>
</evidence>
<dbReference type="PRINTS" id="PR00316">
    <property type="entry name" value="ENTEROVIROMP"/>
</dbReference>
<dbReference type="RefSeq" id="WP_088730468.1">
    <property type="nucleotide sequence ID" value="NZ_CP022117.1"/>
</dbReference>
<keyword evidence="2" id="KW-1134">Transmembrane beta strand</keyword>
<name>A0A2C9NYN1_SALET</name>
<dbReference type="InterPro" id="IPR051723">
    <property type="entry name" value="Bact_OM_Invasion-Related"/>
</dbReference>
<dbReference type="AlphaFoldDB" id="A0A2C9NYN1"/>
<evidence type="ECO:0000256" key="5">
    <source>
        <dbReference type="ARBA" id="ARBA00023136"/>
    </source>
</evidence>
<dbReference type="PANTHER" id="PTHR35892">
    <property type="entry name" value="OUTER MEMBRANE PROTEIN PAGN-RELATED"/>
    <property type="match status" value="1"/>
</dbReference>
<dbReference type="InterPro" id="IPR000758">
    <property type="entry name" value="Enterovir_OMP"/>
</dbReference>
<feature type="chain" id="PRO_5013061863" description="Ail/Lom family outer membrane beta-barrel protein" evidence="6">
    <location>
        <begin position="23"/>
        <end position="185"/>
    </location>
</feature>
<dbReference type="PANTHER" id="PTHR35892:SF2">
    <property type="entry name" value="OUTER MEMBRANE PROTEIN PAGN"/>
    <property type="match status" value="1"/>
</dbReference>
<keyword evidence="4 6" id="KW-0732">Signal</keyword>
<keyword evidence="3" id="KW-0812">Transmembrane</keyword>
<evidence type="ECO:0008006" key="9">
    <source>
        <dbReference type="Google" id="ProtNLM"/>
    </source>
</evidence>
<dbReference type="GO" id="GO:0044384">
    <property type="term" value="C:host outer membrane"/>
    <property type="evidence" value="ECO:0007669"/>
    <property type="project" value="InterPro"/>
</dbReference>
<dbReference type="PROSITE" id="PS00695">
    <property type="entry name" value="ENT_VIR_OMP_2"/>
    <property type="match status" value="1"/>
</dbReference>
<evidence type="ECO:0000313" key="8">
    <source>
        <dbReference type="Proteomes" id="UP000197157"/>
    </source>
</evidence>
<evidence type="ECO:0000256" key="2">
    <source>
        <dbReference type="ARBA" id="ARBA00022452"/>
    </source>
</evidence>
<proteinExistence type="predicted"/>